<dbReference type="Gene3D" id="3.30.1330.60">
    <property type="entry name" value="OmpA-like domain"/>
    <property type="match status" value="1"/>
</dbReference>
<dbReference type="EMBL" id="CP046566">
    <property type="protein sequence ID" value="QGW29088.1"/>
    <property type="molecule type" value="Genomic_DNA"/>
</dbReference>
<dbReference type="KEGG" id="fls:GLV81_14115"/>
<keyword evidence="2" id="KW-1185">Reference proteome</keyword>
<name>A0A6I6GN24_9BACT</name>
<sequence>MKTEIRAKDSSLNVLKEKMQFKLQNADVDTGISNRVGSTIQQFQYRNDSLQKRVIVMDSLMSKRKSLRKTYKKILTVEAQSLAAVITDSIMSHRQQVVFKMVDDVLDKAKQNMFNLAAFFAPGEFTIPDSSMALVDTMFGPLLDSLIVFSNKYAQLPREATLSFYGYADGQPIHPESALAQTLTSLGNLQQPTAADLNRELSRLRAEAMSKALHQLYEQRKSRFLNPELLDAVDIIIGMGEQYPNSRITDYQVDDERRRIVLFYWSVLPK</sequence>
<dbReference type="Proteomes" id="UP000426027">
    <property type="component" value="Chromosome"/>
</dbReference>
<evidence type="ECO:0000313" key="2">
    <source>
        <dbReference type="Proteomes" id="UP000426027"/>
    </source>
</evidence>
<proteinExistence type="predicted"/>
<accession>A0A6I6GN24</accession>
<protein>
    <submittedName>
        <fullName evidence="1">Uncharacterized protein</fullName>
    </submittedName>
</protein>
<dbReference type="AlphaFoldDB" id="A0A6I6GN24"/>
<dbReference type="InterPro" id="IPR036737">
    <property type="entry name" value="OmpA-like_sf"/>
</dbReference>
<organism evidence="1 2">
    <name type="scientific">Phnomibacter ginsenosidimutans</name>
    <dbReference type="NCBI Taxonomy" id="2676868"/>
    <lineage>
        <taxon>Bacteria</taxon>
        <taxon>Pseudomonadati</taxon>
        <taxon>Bacteroidota</taxon>
        <taxon>Chitinophagia</taxon>
        <taxon>Chitinophagales</taxon>
        <taxon>Chitinophagaceae</taxon>
        <taxon>Phnomibacter</taxon>
    </lineage>
</organism>
<evidence type="ECO:0000313" key="1">
    <source>
        <dbReference type="EMBL" id="QGW29088.1"/>
    </source>
</evidence>
<gene>
    <name evidence="1" type="ORF">GLV81_14115</name>
</gene>
<dbReference type="RefSeq" id="WP_157479441.1">
    <property type="nucleotide sequence ID" value="NZ_CP046566.1"/>
</dbReference>
<reference evidence="1 2" key="1">
    <citation type="submission" date="2019-11" db="EMBL/GenBank/DDBJ databases">
        <authorList>
            <person name="Im W.T."/>
        </authorList>
    </citation>
    <scope>NUCLEOTIDE SEQUENCE [LARGE SCALE GENOMIC DNA]</scope>
    <source>
        <strain evidence="1 2">SB-02</strain>
    </source>
</reference>